<evidence type="ECO:0000313" key="2">
    <source>
        <dbReference type="Proteomes" id="UP001604277"/>
    </source>
</evidence>
<protein>
    <submittedName>
        <fullName evidence="1">Uncharacterized protein</fullName>
    </submittedName>
</protein>
<evidence type="ECO:0000313" key="1">
    <source>
        <dbReference type="EMBL" id="KAL2489048.1"/>
    </source>
</evidence>
<reference evidence="2" key="1">
    <citation type="submission" date="2024-07" db="EMBL/GenBank/DDBJ databases">
        <title>Two chromosome-level genome assemblies of Korean endemic species Abeliophyllum distichum and Forsythia ovata (Oleaceae).</title>
        <authorList>
            <person name="Jang H."/>
        </authorList>
    </citation>
    <scope>NUCLEOTIDE SEQUENCE [LARGE SCALE GENOMIC DNA]</scope>
</reference>
<dbReference type="AlphaFoldDB" id="A0ABD1RKW2"/>
<accession>A0ABD1RKW2</accession>
<proteinExistence type="predicted"/>
<gene>
    <name evidence="1" type="ORF">Fot_42340</name>
</gene>
<dbReference type="EMBL" id="JBFOLJ010000012">
    <property type="protein sequence ID" value="KAL2489048.1"/>
    <property type="molecule type" value="Genomic_DNA"/>
</dbReference>
<name>A0ABD1RKW2_9LAMI</name>
<dbReference type="Proteomes" id="UP001604277">
    <property type="component" value="Unassembled WGS sequence"/>
</dbReference>
<keyword evidence="2" id="KW-1185">Reference proteome</keyword>
<comment type="caution">
    <text evidence="1">The sequence shown here is derived from an EMBL/GenBank/DDBJ whole genome shotgun (WGS) entry which is preliminary data.</text>
</comment>
<organism evidence="1 2">
    <name type="scientific">Forsythia ovata</name>
    <dbReference type="NCBI Taxonomy" id="205694"/>
    <lineage>
        <taxon>Eukaryota</taxon>
        <taxon>Viridiplantae</taxon>
        <taxon>Streptophyta</taxon>
        <taxon>Embryophyta</taxon>
        <taxon>Tracheophyta</taxon>
        <taxon>Spermatophyta</taxon>
        <taxon>Magnoliopsida</taxon>
        <taxon>eudicotyledons</taxon>
        <taxon>Gunneridae</taxon>
        <taxon>Pentapetalae</taxon>
        <taxon>asterids</taxon>
        <taxon>lamiids</taxon>
        <taxon>Lamiales</taxon>
        <taxon>Oleaceae</taxon>
        <taxon>Forsythieae</taxon>
        <taxon>Forsythia</taxon>
    </lineage>
</organism>
<sequence length="121" mass="13601">MSGCQNGLCWDPFAAVISSPNLGDNNFIELKACLDNVHKLKSLQGKLGYIQRFISNLLECCYPFNMLGEERPLSGMIHVKIHFKSIDERLSHLVVLATLIPQRPLTLYVAPHEYSLGVFLV</sequence>